<dbReference type="InterPro" id="IPR006652">
    <property type="entry name" value="Kelch_1"/>
</dbReference>
<dbReference type="Gene3D" id="2.120.10.80">
    <property type="entry name" value="Kelch-type beta propeller"/>
    <property type="match status" value="2"/>
</dbReference>
<dbReference type="SUPFAM" id="SSF117281">
    <property type="entry name" value="Kelch motif"/>
    <property type="match status" value="1"/>
</dbReference>
<dbReference type="PANTHER" id="PTHR46375:SF3">
    <property type="entry name" value="KELCH REPEAT AND BTB DOMAIN-CONTAINING PROTEIN 13"/>
    <property type="match status" value="1"/>
</dbReference>
<dbReference type="InterPro" id="IPR015915">
    <property type="entry name" value="Kelch-typ_b-propeller"/>
</dbReference>
<dbReference type="Pfam" id="PF24681">
    <property type="entry name" value="Kelch_KLHDC2_KLHL20_DRC7"/>
    <property type="match status" value="1"/>
</dbReference>
<dbReference type="Proteomes" id="UP001479436">
    <property type="component" value="Unassembled WGS sequence"/>
</dbReference>
<sequence>MKLPISFSIGVYCSLLVNASEWSKLADLPTSTPSNLTGRGVGWMTGGVVGDNLYLIGGQEGSRRGDVFDTKATRIFSTTANTWTAGKDAPELRERAASVVVNDTLYLIGGAQAGEELISYSNTWSYTPISDAWKELSPLPNTYYDAAACSVNETIYLFGGFPTNSDIPLPYNTTLIYSIKSNTWSEGKPLPQPVGGAACVTVGTDVYLFGGRYLTTGQYLYYNEIQIYDTVENTWSKGKPIPDSIKVFSATLIQDKVFIITSESTQPEVYDLTHNQWNNTYPKFPGSPRVSPSVLSHQNQVYIIGGQVDLYTDTEYIYLYSNETLSLEV</sequence>
<proteinExistence type="predicted"/>
<dbReference type="EMBL" id="JASJQH010000239">
    <property type="protein sequence ID" value="KAK9765671.1"/>
    <property type="molecule type" value="Genomic_DNA"/>
</dbReference>
<keyword evidence="2" id="KW-1185">Reference proteome</keyword>
<evidence type="ECO:0000313" key="1">
    <source>
        <dbReference type="EMBL" id="KAK9765671.1"/>
    </source>
</evidence>
<evidence type="ECO:0000313" key="2">
    <source>
        <dbReference type="Proteomes" id="UP001479436"/>
    </source>
</evidence>
<dbReference type="SMART" id="SM00612">
    <property type="entry name" value="Kelch"/>
    <property type="match status" value="4"/>
</dbReference>
<dbReference type="PANTHER" id="PTHR46375">
    <property type="entry name" value="KELCH REPEAT AND BTB DOMAIN-CONTAINING PROTEIN 13-RELATED"/>
    <property type="match status" value="1"/>
</dbReference>
<reference evidence="1 2" key="1">
    <citation type="submission" date="2023-04" db="EMBL/GenBank/DDBJ databases">
        <title>Genome of Basidiobolus ranarum AG-B5.</title>
        <authorList>
            <person name="Stajich J.E."/>
            <person name="Carter-House D."/>
            <person name="Gryganskyi A."/>
        </authorList>
    </citation>
    <scope>NUCLEOTIDE SEQUENCE [LARGE SCALE GENOMIC DNA]</scope>
    <source>
        <strain evidence="1 2">AG-B5</strain>
    </source>
</reference>
<name>A0ABR2WW27_9FUNG</name>
<dbReference type="InterPro" id="IPR052392">
    <property type="entry name" value="Kelch-BTB_domain-containing"/>
</dbReference>
<gene>
    <name evidence="1" type="primary">KLHL23</name>
    <name evidence="1" type="ORF">K7432_005814</name>
</gene>
<organism evidence="1 2">
    <name type="scientific">Basidiobolus ranarum</name>
    <dbReference type="NCBI Taxonomy" id="34480"/>
    <lineage>
        <taxon>Eukaryota</taxon>
        <taxon>Fungi</taxon>
        <taxon>Fungi incertae sedis</taxon>
        <taxon>Zoopagomycota</taxon>
        <taxon>Entomophthoromycotina</taxon>
        <taxon>Basidiobolomycetes</taxon>
        <taxon>Basidiobolales</taxon>
        <taxon>Basidiobolaceae</taxon>
        <taxon>Basidiobolus</taxon>
    </lineage>
</organism>
<comment type="caution">
    <text evidence="1">The sequence shown here is derived from an EMBL/GenBank/DDBJ whole genome shotgun (WGS) entry which is preliminary data.</text>
</comment>
<protein>
    <submittedName>
        <fullName evidence="1">NudC domain-containing protein 3</fullName>
    </submittedName>
</protein>
<accession>A0ABR2WW27</accession>